<feature type="non-terminal residue" evidence="1">
    <location>
        <position position="1"/>
    </location>
</feature>
<name>A0A2W4Z3G3_9SPHN</name>
<organism evidence="1 2">
    <name type="scientific">Sphingomonas taxi</name>
    <dbReference type="NCBI Taxonomy" id="1549858"/>
    <lineage>
        <taxon>Bacteria</taxon>
        <taxon>Pseudomonadati</taxon>
        <taxon>Pseudomonadota</taxon>
        <taxon>Alphaproteobacteria</taxon>
        <taxon>Sphingomonadales</taxon>
        <taxon>Sphingomonadaceae</taxon>
        <taxon>Sphingomonas</taxon>
    </lineage>
</organism>
<dbReference type="AlphaFoldDB" id="A0A2W4Z3G3"/>
<dbReference type="EMBL" id="QFMX01000001">
    <property type="protein sequence ID" value="PZO76850.1"/>
    <property type="molecule type" value="Genomic_DNA"/>
</dbReference>
<evidence type="ECO:0000313" key="1">
    <source>
        <dbReference type="EMBL" id="PZO76850.1"/>
    </source>
</evidence>
<proteinExistence type="predicted"/>
<protein>
    <submittedName>
        <fullName evidence="1">Uncharacterized protein</fullName>
    </submittedName>
</protein>
<accession>A0A2W4Z3G3</accession>
<sequence>GARKPQAAAHMSLHLNLQCQRADKNTDTRITSLAEDLEHLVFCDLSNQTVWPFAAVTPL</sequence>
<comment type="caution">
    <text evidence="1">The sequence shown here is derived from an EMBL/GenBank/DDBJ whole genome shotgun (WGS) entry which is preliminary data.</text>
</comment>
<reference evidence="1 2" key="1">
    <citation type="submission" date="2017-08" db="EMBL/GenBank/DDBJ databases">
        <title>Infants hospitalized years apart are colonized by the same room-sourced microbial strains.</title>
        <authorList>
            <person name="Brooks B."/>
            <person name="Olm M.R."/>
            <person name="Firek B.A."/>
            <person name="Baker R."/>
            <person name="Thomas B.C."/>
            <person name="Morowitz M.J."/>
            <person name="Banfield J.F."/>
        </authorList>
    </citation>
    <scope>NUCLEOTIDE SEQUENCE [LARGE SCALE GENOMIC DNA]</scope>
    <source>
        <strain evidence="1">S2_018_000_R3_119</strain>
    </source>
</reference>
<gene>
    <name evidence="1" type="ORF">DI640_00005</name>
</gene>
<dbReference type="Proteomes" id="UP000249555">
    <property type="component" value="Unassembled WGS sequence"/>
</dbReference>
<evidence type="ECO:0000313" key="2">
    <source>
        <dbReference type="Proteomes" id="UP000249555"/>
    </source>
</evidence>